<evidence type="ECO:0000256" key="5">
    <source>
        <dbReference type="ARBA" id="ARBA00022475"/>
    </source>
</evidence>
<gene>
    <name evidence="11" type="ORF">AVDCRST_MAG45-2444</name>
</gene>
<dbReference type="PROSITE" id="PS50928">
    <property type="entry name" value="ABC_TM1"/>
    <property type="match status" value="1"/>
</dbReference>
<feature type="transmembrane region" description="Helical" evidence="9">
    <location>
        <begin position="25"/>
        <end position="47"/>
    </location>
</feature>
<proteinExistence type="inferred from homology"/>
<dbReference type="Pfam" id="PF00528">
    <property type="entry name" value="BPD_transp_1"/>
    <property type="match status" value="1"/>
</dbReference>
<keyword evidence="7 9" id="KW-1133">Transmembrane helix</keyword>
<dbReference type="PANTHER" id="PTHR43470">
    <property type="entry name" value="PHOSPHATE TRANSPORT SYSTEM PERMEASE PROTEIN PSTA-RELATED"/>
    <property type="match status" value="1"/>
</dbReference>
<dbReference type="SUPFAM" id="SSF161098">
    <property type="entry name" value="MetI-like"/>
    <property type="match status" value="1"/>
</dbReference>
<feature type="transmembrane region" description="Helical" evidence="9">
    <location>
        <begin position="126"/>
        <end position="143"/>
    </location>
</feature>
<keyword evidence="6 9" id="KW-0812">Transmembrane</keyword>
<comment type="similarity">
    <text evidence="3 9">Belongs to the binding-protein-dependent transport system permease family. CysTW subfamily.</text>
</comment>
<dbReference type="GO" id="GO:0005886">
    <property type="term" value="C:plasma membrane"/>
    <property type="evidence" value="ECO:0007669"/>
    <property type="project" value="UniProtKB-SubCell"/>
</dbReference>
<keyword evidence="5 9" id="KW-1003">Cell membrane</keyword>
<dbReference type="AlphaFoldDB" id="A0A6J4TCE9"/>
<evidence type="ECO:0000259" key="10">
    <source>
        <dbReference type="PROSITE" id="PS50928"/>
    </source>
</evidence>
<protein>
    <recommendedName>
        <fullName evidence="9">Phosphate transport system permease protein PstA</fullName>
    </recommendedName>
</protein>
<evidence type="ECO:0000256" key="8">
    <source>
        <dbReference type="ARBA" id="ARBA00023136"/>
    </source>
</evidence>
<evidence type="ECO:0000256" key="7">
    <source>
        <dbReference type="ARBA" id="ARBA00022989"/>
    </source>
</evidence>
<dbReference type="InterPro" id="IPR005672">
    <property type="entry name" value="Phosphate_PstA"/>
</dbReference>
<comment type="subcellular location">
    <subcellularLocation>
        <location evidence="2 9">Cell membrane</location>
        <topology evidence="2 9">Multi-pass membrane protein</topology>
    </subcellularLocation>
</comment>
<accession>A0A6J4TCE9</accession>
<keyword evidence="4" id="KW-0813">Transport</keyword>
<dbReference type="EMBL" id="CADCVU010000211">
    <property type="protein sequence ID" value="CAA9520065.1"/>
    <property type="molecule type" value="Genomic_DNA"/>
</dbReference>
<reference evidence="11" key="1">
    <citation type="submission" date="2020-02" db="EMBL/GenBank/DDBJ databases">
        <authorList>
            <person name="Meier V. D."/>
        </authorList>
    </citation>
    <scope>NUCLEOTIDE SEQUENCE</scope>
    <source>
        <strain evidence="11">AVDCRST_MAG45</strain>
    </source>
</reference>
<dbReference type="CDD" id="cd06261">
    <property type="entry name" value="TM_PBP2"/>
    <property type="match status" value="1"/>
</dbReference>
<dbReference type="InterPro" id="IPR035906">
    <property type="entry name" value="MetI-like_sf"/>
</dbReference>
<evidence type="ECO:0000256" key="4">
    <source>
        <dbReference type="ARBA" id="ARBA00022448"/>
    </source>
</evidence>
<feature type="transmembrane region" description="Helical" evidence="9">
    <location>
        <begin position="269"/>
        <end position="292"/>
    </location>
</feature>
<feature type="transmembrane region" description="Helical" evidence="9">
    <location>
        <begin position="202"/>
        <end position="222"/>
    </location>
</feature>
<evidence type="ECO:0000256" key="1">
    <source>
        <dbReference type="ARBA" id="ARBA00003510"/>
    </source>
</evidence>
<sequence length="300" mass="31996">MSVAEAPVARAVVRGASSGARVREILFPAALLMCIAFAMLALVVLLVDVAVDGIPVLSADFLTRFPSQIFPERSGIQSALVGTLLLMAVCAVFIVPVGTATAIYLEEYADNNRWWNRLIEVNIQNLAAVPSIVYGILGLAFLVRGPLELGRVVLAGALTLGLLVLPVVIIVGREAIRAVPSSIREGSMALGATQWQTIWKQILPGALPGIATGVILALSRAIGETAPLIVVGAAAFARFNPNDLTNDPFSALPIQILAWVQDPQDEFRALAAGAILVLLFLLLLMNAGAIYLRNRFEQKW</sequence>
<dbReference type="GO" id="GO:0005315">
    <property type="term" value="F:phosphate transmembrane transporter activity"/>
    <property type="evidence" value="ECO:0007669"/>
    <property type="project" value="InterPro"/>
</dbReference>
<evidence type="ECO:0000256" key="3">
    <source>
        <dbReference type="ARBA" id="ARBA00007069"/>
    </source>
</evidence>
<feature type="domain" description="ABC transmembrane type-1" evidence="10">
    <location>
        <begin position="80"/>
        <end position="288"/>
    </location>
</feature>
<comment type="function">
    <text evidence="1">Part of the binding-protein-dependent transport system for phosphate; probably responsible for the translocation of the substrate across the membrane.</text>
</comment>
<evidence type="ECO:0000256" key="6">
    <source>
        <dbReference type="ARBA" id="ARBA00022692"/>
    </source>
</evidence>
<organism evidence="11">
    <name type="scientific">uncultured Solirubrobacterales bacterium</name>
    <dbReference type="NCBI Taxonomy" id="768556"/>
    <lineage>
        <taxon>Bacteria</taxon>
        <taxon>Bacillati</taxon>
        <taxon>Actinomycetota</taxon>
        <taxon>Thermoleophilia</taxon>
        <taxon>Solirubrobacterales</taxon>
        <taxon>environmental samples</taxon>
    </lineage>
</organism>
<evidence type="ECO:0000256" key="9">
    <source>
        <dbReference type="RuleBase" id="RU363043"/>
    </source>
</evidence>
<feature type="transmembrane region" description="Helical" evidence="9">
    <location>
        <begin position="79"/>
        <end position="105"/>
    </location>
</feature>
<dbReference type="PANTHER" id="PTHR43470:SF5">
    <property type="entry name" value="PHOSPHATE TRANSPORT SYSTEM PERMEASE PROTEIN PSTA"/>
    <property type="match status" value="1"/>
</dbReference>
<name>A0A6J4TCE9_9ACTN</name>
<dbReference type="NCBIfam" id="TIGR00974">
    <property type="entry name" value="3a0107s02c"/>
    <property type="match status" value="1"/>
</dbReference>
<keyword evidence="8 9" id="KW-0472">Membrane</keyword>
<feature type="transmembrane region" description="Helical" evidence="9">
    <location>
        <begin position="149"/>
        <end position="171"/>
    </location>
</feature>
<evidence type="ECO:0000313" key="11">
    <source>
        <dbReference type="EMBL" id="CAA9520065.1"/>
    </source>
</evidence>
<evidence type="ECO:0000256" key="2">
    <source>
        <dbReference type="ARBA" id="ARBA00004651"/>
    </source>
</evidence>
<dbReference type="InterPro" id="IPR000515">
    <property type="entry name" value="MetI-like"/>
</dbReference>
<dbReference type="Gene3D" id="1.10.3720.10">
    <property type="entry name" value="MetI-like"/>
    <property type="match status" value="1"/>
</dbReference>
<dbReference type="GO" id="GO:0035435">
    <property type="term" value="P:phosphate ion transmembrane transport"/>
    <property type="evidence" value="ECO:0007669"/>
    <property type="project" value="InterPro"/>
</dbReference>